<dbReference type="Proteomes" id="UP000286510">
    <property type="component" value="Unassembled WGS sequence"/>
</dbReference>
<gene>
    <name evidence="9" type="ORF">DYB25_009547</name>
    <name evidence="11" type="ORF">DYB26_004862</name>
    <name evidence="10" type="ORF">DYB38_009535</name>
</gene>
<dbReference type="PANTHER" id="PTHR11601:SF34">
    <property type="entry name" value="CYSTEINE DESULFURASE"/>
    <property type="match status" value="1"/>
</dbReference>
<sequence length="411" mass="42993">MPIRAGGSHLIYLDHNATTPVAKEVVEALVPCLETNFGNPSSSHELGRRAKAALDAARAQVGSLVGAPTSSILFLSGGTESINYVLKGLVSSKPHQRHIVTSVVEHIAVLATCRFLEEAHGFEVTYVPVDADGLVSAAAVAAAVRASTCLVTIMHANNEVGSIQPLAAISAAVRAQHSALCTTGDNGHLQYDPILIHSDASQSVGKIPVLVDVLGVDFLTIAGHKVYAPKGNMTFLCCTFSSGTRALVKFMHGAAHEQNLRAGTENIPFAVALGTACELAQHSLATGLSQSLLSLRRQLLTSLTSLLATVPVKVNGPADVTKLLPNTLSISFQGVSANELLHMIEDRVAASAGSACHSHATTVSYVLEAMQVPVEFALGTLRLTVGKDTTPEDVECAAVVIAQGVQTLRQR</sequence>
<evidence type="ECO:0000313" key="9">
    <source>
        <dbReference type="EMBL" id="RHY07094.1"/>
    </source>
</evidence>
<feature type="domain" description="Aminotransferase class V" evidence="8">
    <location>
        <begin position="11"/>
        <end position="395"/>
    </location>
</feature>
<evidence type="ECO:0000259" key="8">
    <source>
        <dbReference type="Pfam" id="PF00266"/>
    </source>
</evidence>
<dbReference type="GO" id="GO:0046872">
    <property type="term" value="F:metal ion binding"/>
    <property type="evidence" value="ECO:0007669"/>
    <property type="project" value="UniProtKB-KW"/>
</dbReference>
<organism evidence="10 12">
    <name type="scientific">Aphanomyces astaci</name>
    <name type="common">Crayfish plague agent</name>
    <dbReference type="NCBI Taxonomy" id="112090"/>
    <lineage>
        <taxon>Eukaryota</taxon>
        <taxon>Sar</taxon>
        <taxon>Stramenopiles</taxon>
        <taxon>Oomycota</taxon>
        <taxon>Saprolegniomycetes</taxon>
        <taxon>Saprolegniales</taxon>
        <taxon>Verrucalvaceae</taxon>
        <taxon>Aphanomyces</taxon>
    </lineage>
</organism>
<evidence type="ECO:0000256" key="2">
    <source>
        <dbReference type="ARBA" id="ARBA00006490"/>
    </source>
</evidence>
<dbReference type="PANTHER" id="PTHR11601">
    <property type="entry name" value="CYSTEINE DESULFURYLASE FAMILY MEMBER"/>
    <property type="match status" value="1"/>
</dbReference>
<dbReference type="Pfam" id="PF00266">
    <property type="entry name" value="Aminotran_5"/>
    <property type="match status" value="1"/>
</dbReference>
<dbReference type="GO" id="GO:0051536">
    <property type="term" value="F:iron-sulfur cluster binding"/>
    <property type="evidence" value="ECO:0007669"/>
    <property type="project" value="UniProtKB-KW"/>
</dbReference>
<keyword evidence="3" id="KW-0808">Transferase</keyword>
<dbReference type="InterPro" id="IPR015421">
    <property type="entry name" value="PyrdxlP-dep_Trfase_major"/>
</dbReference>
<name>A0A397CIY4_APHAT</name>
<evidence type="ECO:0000256" key="7">
    <source>
        <dbReference type="ARBA" id="ARBA00023014"/>
    </source>
</evidence>
<evidence type="ECO:0000256" key="5">
    <source>
        <dbReference type="ARBA" id="ARBA00022898"/>
    </source>
</evidence>
<keyword evidence="4" id="KW-0479">Metal-binding</keyword>
<dbReference type="SUPFAM" id="SSF53383">
    <property type="entry name" value="PLP-dependent transferases"/>
    <property type="match status" value="1"/>
</dbReference>
<keyword evidence="5" id="KW-0663">Pyridoxal phosphate</keyword>
<proteinExistence type="inferred from homology"/>
<reference evidence="12 13" key="1">
    <citation type="submission" date="2018-08" db="EMBL/GenBank/DDBJ databases">
        <title>Aphanomyces genome sequencing and annotation.</title>
        <authorList>
            <person name="Minardi D."/>
            <person name="Oidtmann B."/>
            <person name="Van Der Giezen M."/>
            <person name="Studholme D.J."/>
        </authorList>
    </citation>
    <scope>NUCLEOTIDE SEQUENCE [LARGE SCALE GENOMIC DNA]</scope>
    <source>
        <strain evidence="11 14">FDL457</strain>
        <strain evidence="10 12">SA</strain>
        <strain evidence="9 13">Yx</strain>
    </source>
</reference>
<dbReference type="PIRSF" id="PIRSF005572">
    <property type="entry name" value="NifS"/>
    <property type="match status" value="1"/>
</dbReference>
<dbReference type="Gene3D" id="3.90.1150.10">
    <property type="entry name" value="Aspartate Aminotransferase, domain 1"/>
    <property type="match status" value="1"/>
</dbReference>
<dbReference type="EMBL" id="QUTA01007429">
    <property type="protein sequence ID" value="RHY07094.1"/>
    <property type="molecule type" value="Genomic_DNA"/>
</dbReference>
<dbReference type="AlphaFoldDB" id="A0A397CIY4"/>
<dbReference type="EMBL" id="QUTF01008782">
    <property type="protein sequence ID" value="RHZ38343.1"/>
    <property type="molecule type" value="Genomic_DNA"/>
</dbReference>
<dbReference type="InterPro" id="IPR015424">
    <property type="entry name" value="PyrdxlP-dep_Trfase"/>
</dbReference>
<dbReference type="EMBL" id="QUTC01008185">
    <property type="protein sequence ID" value="RHY44758.1"/>
    <property type="molecule type" value="Genomic_DNA"/>
</dbReference>
<dbReference type="InterPro" id="IPR015422">
    <property type="entry name" value="PyrdxlP-dep_Trfase_small"/>
</dbReference>
<evidence type="ECO:0000313" key="10">
    <source>
        <dbReference type="EMBL" id="RHY44758.1"/>
    </source>
</evidence>
<evidence type="ECO:0000256" key="4">
    <source>
        <dbReference type="ARBA" id="ARBA00022723"/>
    </source>
</evidence>
<comment type="caution">
    <text evidence="10">The sequence shown here is derived from an EMBL/GenBank/DDBJ whole genome shotgun (WGS) entry which is preliminary data.</text>
</comment>
<evidence type="ECO:0000256" key="6">
    <source>
        <dbReference type="ARBA" id="ARBA00023004"/>
    </source>
</evidence>
<dbReference type="InterPro" id="IPR016454">
    <property type="entry name" value="Cysteine_dSase"/>
</dbReference>
<dbReference type="Proteomes" id="UP000265716">
    <property type="component" value="Unassembled WGS sequence"/>
</dbReference>
<evidence type="ECO:0000256" key="1">
    <source>
        <dbReference type="ARBA" id="ARBA00001933"/>
    </source>
</evidence>
<comment type="cofactor">
    <cofactor evidence="1">
        <name>pyridoxal 5'-phosphate</name>
        <dbReference type="ChEBI" id="CHEBI:597326"/>
    </cofactor>
</comment>
<dbReference type="GO" id="GO:0016740">
    <property type="term" value="F:transferase activity"/>
    <property type="evidence" value="ECO:0007669"/>
    <property type="project" value="UniProtKB-KW"/>
</dbReference>
<evidence type="ECO:0000313" key="12">
    <source>
        <dbReference type="Proteomes" id="UP000265716"/>
    </source>
</evidence>
<comment type="similarity">
    <text evidence="2">Belongs to the class-V pyridoxal-phosphate-dependent aminotransferase family. NifS/IscS subfamily.</text>
</comment>
<evidence type="ECO:0000313" key="13">
    <source>
        <dbReference type="Proteomes" id="UP000266239"/>
    </source>
</evidence>
<keyword evidence="7" id="KW-0411">Iron-sulfur</keyword>
<dbReference type="Gene3D" id="3.40.640.10">
    <property type="entry name" value="Type I PLP-dependent aspartate aminotransferase-like (Major domain)"/>
    <property type="match status" value="1"/>
</dbReference>
<evidence type="ECO:0000313" key="11">
    <source>
        <dbReference type="EMBL" id="RHZ38343.1"/>
    </source>
</evidence>
<dbReference type="Gene3D" id="1.10.260.50">
    <property type="match status" value="1"/>
</dbReference>
<evidence type="ECO:0000313" key="14">
    <source>
        <dbReference type="Proteomes" id="UP000286510"/>
    </source>
</evidence>
<accession>A0A397CIY4</accession>
<dbReference type="InterPro" id="IPR000192">
    <property type="entry name" value="Aminotrans_V_dom"/>
</dbReference>
<protein>
    <recommendedName>
        <fullName evidence="8">Aminotransferase class V domain-containing protein</fullName>
    </recommendedName>
</protein>
<dbReference type="Proteomes" id="UP000266239">
    <property type="component" value="Unassembled WGS sequence"/>
</dbReference>
<dbReference type="VEuPathDB" id="FungiDB:H257_13986"/>
<evidence type="ECO:0000256" key="3">
    <source>
        <dbReference type="ARBA" id="ARBA00022679"/>
    </source>
</evidence>
<keyword evidence="6" id="KW-0408">Iron</keyword>